<evidence type="ECO:0000313" key="11">
    <source>
        <dbReference type="Proteomes" id="UP000290958"/>
    </source>
</evidence>
<dbReference type="SUPFAM" id="SSF52172">
    <property type="entry name" value="CheY-like"/>
    <property type="match status" value="1"/>
</dbReference>
<sequence length="274" mass="30770">MTTLVDSDSILRTLFEGRIALMLEDVPDFGEPVRRALLNAGFQEVVLVSTGDQALALAMCQRFDVLLLDRNNPGLDGLEVLRRVRAAGDPERTSRDAVALVISMYGSDEDRLEGLMAGANDYIPKRVDFPEREVVLRVASQLMVTPRPAAPARTAEVEEISYGGLRFLLRPRTLFFQNLAIDAGGGKLPLAIIEALIRAKGVPLSHTMLWDSCWVDWRFRPDTYVNVVDTRIKAVRKRLSEQMPDGLRDRHSVIANVWQEGFVIRDNAEWRPDT</sequence>
<dbReference type="Pfam" id="PF00072">
    <property type="entry name" value="Response_reg"/>
    <property type="match status" value="1"/>
</dbReference>
<evidence type="ECO:0000256" key="1">
    <source>
        <dbReference type="ARBA" id="ARBA00022553"/>
    </source>
</evidence>
<keyword evidence="2" id="KW-0902">Two-component regulatory system</keyword>
<dbReference type="Gene3D" id="3.40.50.2300">
    <property type="match status" value="1"/>
</dbReference>
<dbReference type="InterPro" id="IPR039420">
    <property type="entry name" value="WalR-like"/>
</dbReference>
<dbReference type="InterPro" id="IPR001867">
    <property type="entry name" value="OmpR/PhoB-type_DNA-bd"/>
</dbReference>
<dbReference type="GO" id="GO:0000976">
    <property type="term" value="F:transcription cis-regulatory region binding"/>
    <property type="evidence" value="ECO:0007669"/>
    <property type="project" value="TreeGrafter"/>
</dbReference>
<dbReference type="PANTHER" id="PTHR48111:SF1">
    <property type="entry name" value="TWO-COMPONENT RESPONSE REGULATOR ORR33"/>
    <property type="match status" value="1"/>
</dbReference>
<dbReference type="PROSITE" id="PS51755">
    <property type="entry name" value="OMPR_PHOB"/>
    <property type="match status" value="1"/>
</dbReference>
<keyword evidence="5" id="KW-0804">Transcription</keyword>
<evidence type="ECO:0000259" key="9">
    <source>
        <dbReference type="PROSITE" id="PS51755"/>
    </source>
</evidence>
<accession>A0A4Q1KIQ8</accession>
<dbReference type="PANTHER" id="PTHR48111">
    <property type="entry name" value="REGULATOR OF RPOS"/>
    <property type="match status" value="1"/>
</dbReference>
<evidence type="ECO:0000259" key="8">
    <source>
        <dbReference type="PROSITE" id="PS50110"/>
    </source>
</evidence>
<dbReference type="Gene3D" id="1.10.10.10">
    <property type="entry name" value="Winged helix-like DNA-binding domain superfamily/Winged helix DNA-binding domain"/>
    <property type="match status" value="1"/>
</dbReference>
<name>A0A4Q1KIQ8_9SPHN</name>
<gene>
    <name evidence="10" type="ORF">EQG66_06195</name>
</gene>
<proteinExistence type="predicted"/>
<dbReference type="InterPro" id="IPR036388">
    <property type="entry name" value="WH-like_DNA-bd_sf"/>
</dbReference>
<evidence type="ECO:0000256" key="6">
    <source>
        <dbReference type="PROSITE-ProRule" id="PRU00169"/>
    </source>
</evidence>
<evidence type="ECO:0000256" key="2">
    <source>
        <dbReference type="ARBA" id="ARBA00023012"/>
    </source>
</evidence>
<keyword evidence="3" id="KW-0805">Transcription regulation</keyword>
<dbReference type="InterPro" id="IPR011006">
    <property type="entry name" value="CheY-like_superfamily"/>
</dbReference>
<feature type="domain" description="OmpR/PhoB-type" evidence="9">
    <location>
        <begin position="157"/>
        <end position="266"/>
    </location>
</feature>
<comment type="caution">
    <text evidence="10">The sequence shown here is derived from an EMBL/GenBank/DDBJ whole genome shotgun (WGS) entry which is preliminary data.</text>
</comment>
<dbReference type="Proteomes" id="UP000290958">
    <property type="component" value="Unassembled WGS sequence"/>
</dbReference>
<protein>
    <submittedName>
        <fullName evidence="10">Response regulator transcription factor</fullName>
    </submittedName>
</protein>
<dbReference type="InterPro" id="IPR016032">
    <property type="entry name" value="Sig_transdc_resp-reg_C-effctor"/>
</dbReference>
<dbReference type="RefSeq" id="WP_129403727.1">
    <property type="nucleotide sequence ID" value="NZ_SBKP01000004.1"/>
</dbReference>
<evidence type="ECO:0000256" key="3">
    <source>
        <dbReference type="ARBA" id="ARBA00023015"/>
    </source>
</evidence>
<organism evidence="10 11">
    <name type="scientific">Sphingobium fluviale</name>
    <dbReference type="NCBI Taxonomy" id="2506423"/>
    <lineage>
        <taxon>Bacteria</taxon>
        <taxon>Pseudomonadati</taxon>
        <taxon>Pseudomonadota</taxon>
        <taxon>Alphaproteobacteria</taxon>
        <taxon>Sphingomonadales</taxon>
        <taxon>Sphingomonadaceae</taxon>
        <taxon>Sphingobium</taxon>
    </lineage>
</organism>
<dbReference type="EMBL" id="SBKP01000004">
    <property type="protein sequence ID" value="RXR29537.1"/>
    <property type="molecule type" value="Genomic_DNA"/>
</dbReference>
<dbReference type="SUPFAM" id="SSF46894">
    <property type="entry name" value="C-terminal effector domain of the bipartite response regulators"/>
    <property type="match status" value="1"/>
</dbReference>
<evidence type="ECO:0000256" key="4">
    <source>
        <dbReference type="ARBA" id="ARBA00023125"/>
    </source>
</evidence>
<keyword evidence="4 7" id="KW-0238">DNA-binding</keyword>
<dbReference type="PROSITE" id="PS50110">
    <property type="entry name" value="RESPONSE_REGULATORY"/>
    <property type="match status" value="1"/>
</dbReference>
<evidence type="ECO:0000313" key="10">
    <source>
        <dbReference type="EMBL" id="RXR29537.1"/>
    </source>
</evidence>
<dbReference type="GO" id="GO:0000156">
    <property type="term" value="F:phosphorelay response regulator activity"/>
    <property type="evidence" value="ECO:0007669"/>
    <property type="project" value="TreeGrafter"/>
</dbReference>
<dbReference type="SMART" id="SM00448">
    <property type="entry name" value="REC"/>
    <property type="match status" value="1"/>
</dbReference>
<dbReference type="AlphaFoldDB" id="A0A4Q1KIQ8"/>
<dbReference type="GO" id="GO:0032993">
    <property type="term" value="C:protein-DNA complex"/>
    <property type="evidence" value="ECO:0007669"/>
    <property type="project" value="TreeGrafter"/>
</dbReference>
<reference evidence="11" key="1">
    <citation type="submission" date="2019-01" db="EMBL/GenBank/DDBJ databases">
        <title>Cytophagaceae bacterium strain CAR-16.</title>
        <authorList>
            <person name="Chen W.-M."/>
        </authorList>
    </citation>
    <scope>NUCLEOTIDE SEQUENCE [LARGE SCALE GENOMIC DNA]</scope>
    <source>
        <strain evidence="11">CHR27</strain>
    </source>
</reference>
<feature type="domain" description="Response regulatory" evidence="8">
    <location>
        <begin position="19"/>
        <end position="140"/>
    </location>
</feature>
<dbReference type="GO" id="GO:0006355">
    <property type="term" value="P:regulation of DNA-templated transcription"/>
    <property type="evidence" value="ECO:0007669"/>
    <property type="project" value="InterPro"/>
</dbReference>
<dbReference type="GO" id="GO:0005829">
    <property type="term" value="C:cytosol"/>
    <property type="evidence" value="ECO:0007669"/>
    <property type="project" value="TreeGrafter"/>
</dbReference>
<feature type="modified residue" description="4-aspartylphosphate" evidence="6">
    <location>
        <position position="69"/>
    </location>
</feature>
<keyword evidence="11" id="KW-1185">Reference proteome</keyword>
<evidence type="ECO:0000256" key="7">
    <source>
        <dbReference type="PROSITE-ProRule" id="PRU01091"/>
    </source>
</evidence>
<dbReference type="InterPro" id="IPR001789">
    <property type="entry name" value="Sig_transdc_resp-reg_receiver"/>
</dbReference>
<dbReference type="OrthoDB" id="2181430at2"/>
<evidence type="ECO:0000256" key="5">
    <source>
        <dbReference type="ARBA" id="ARBA00023163"/>
    </source>
</evidence>
<feature type="DNA-binding region" description="OmpR/PhoB-type" evidence="7">
    <location>
        <begin position="157"/>
        <end position="266"/>
    </location>
</feature>
<keyword evidence="1 6" id="KW-0597">Phosphoprotein</keyword>